<dbReference type="InterPro" id="IPR011006">
    <property type="entry name" value="CheY-like_superfamily"/>
</dbReference>
<proteinExistence type="predicted"/>
<dbReference type="SMART" id="SM00342">
    <property type="entry name" value="HTH_ARAC"/>
    <property type="match status" value="1"/>
</dbReference>
<keyword evidence="2" id="KW-0238">DNA-binding</keyword>
<dbReference type="GO" id="GO:0043565">
    <property type="term" value="F:sequence-specific DNA binding"/>
    <property type="evidence" value="ECO:0007669"/>
    <property type="project" value="InterPro"/>
</dbReference>
<evidence type="ECO:0000256" key="2">
    <source>
        <dbReference type="ARBA" id="ARBA00023125"/>
    </source>
</evidence>
<dbReference type="RefSeq" id="WP_013094634.1">
    <property type="nucleotide sequence ID" value="NC_014120.1"/>
</dbReference>
<dbReference type="HOGENOM" id="CLU_000445_5_3_4"/>
<keyword evidence="3" id="KW-0804">Transcription</keyword>
<dbReference type="KEGG" id="bge:BC1002_7108"/>
<evidence type="ECO:0000256" key="3">
    <source>
        <dbReference type="ARBA" id="ARBA00023163"/>
    </source>
</evidence>
<name>D5WNH9_PARAM</name>
<dbReference type="eggNOG" id="COG2207">
    <property type="taxonomic scope" value="Bacteria"/>
</dbReference>
<dbReference type="Pfam" id="PF12833">
    <property type="entry name" value="HTH_18"/>
    <property type="match status" value="1"/>
</dbReference>
<protein>
    <submittedName>
        <fullName evidence="4">Two component transcriptional regulator, AraC family</fullName>
    </submittedName>
</protein>
<geneLocation type="plasmid" evidence="4 5">
    <name>pBC201</name>
</geneLocation>
<dbReference type="PRINTS" id="PR00032">
    <property type="entry name" value="HTHARAC"/>
</dbReference>
<dbReference type="GO" id="GO:0003700">
    <property type="term" value="F:DNA-binding transcription factor activity"/>
    <property type="evidence" value="ECO:0007669"/>
    <property type="project" value="InterPro"/>
</dbReference>
<dbReference type="EMBL" id="CP002016">
    <property type="protein sequence ID" value="ADG20858.1"/>
    <property type="molecule type" value="Genomic_DNA"/>
</dbReference>
<dbReference type="InterPro" id="IPR020449">
    <property type="entry name" value="Tscrpt_reg_AraC-type_HTH"/>
</dbReference>
<dbReference type="SUPFAM" id="SSF46689">
    <property type="entry name" value="Homeodomain-like"/>
    <property type="match status" value="2"/>
</dbReference>
<dbReference type="GeneID" id="301098066"/>
<organism evidence="4 5">
    <name type="scientific">Paraburkholderia atlantica</name>
    <dbReference type="NCBI Taxonomy" id="2654982"/>
    <lineage>
        <taxon>Bacteria</taxon>
        <taxon>Pseudomonadati</taxon>
        <taxon>Pseudomonadota</taxon>
        <taxon>Betaproteobacteria</taxon>
        <taxon>Burkholderiales</taxon>
        <taxon>Burkholderiaceae</taxon>
        <taxon>Paraburkholderia</taxon>
    </lineage>
</organism>
<dbReference type="Gene3D" id="1.10.10.60">
    <property type="entry name" value="Homeodomain-like"/>
    <property type="match status" value="2"/>
</dbReference>
<dbReference type="Gene3D" id="3.40.50.2300">
    <property type="match status" value="1"/>
</dbReference>
<reference evidence="4 5" key="2">
    <citation type="journal article" date="2012" name="J. Bacteriol.">
        <title>Genome Sequences of Burkholderia sp. Strains CCGE1002 and H160, Isolated from Legume Nodules in Mexico and Brazil.</title>
        <authorList>
            <person name="Ormeno-Orrillo E."/>
            <person name="Rogel M.A."/>
            <person name="Chueire L.M."/>
            <person name="Tiedje J.M."/>
            <person name="Martinez-Romero E."/>
            <person name="Hungria M."/>
        </authorList>
    </citation>
    <scope>NUCLEOTIDE SEQUENCE [LARGE SCALE GENOMIC DNA]</scope>
    <source>
        <strain evidence="4 5">CCGE1002</strain>
        <plasmid evidence="5">pBC201</plasmid>
    </source>
</reference>
<reference evidence="5" key="1">
    <citation type="submission" date="2010-04" db="EMBL/GenBank/DDBJ databases">
        <title>Complete sequence of plasmid 1 of Burkholderia sp. CCGE1002.</title>
        <authorList>
            <consortium name="US DOE Joint Genome Institute"/>
            <person name="Lucas S."/>
            <person name="Copeland A."/>
            <person name="Lapidus A."/>
            <person name="Cheng J.-F."/>
            <person name="Bruce D."/>
            <person name="Goodwin L."/>
            <person name="Pitluck S."/>
            <person name="Chertkov O."/>
            <person name="Detter J.C."/>
            <person name="Han C."/>
            <person name="Tapia R."/>
            <person name="Land M."/>
            <person name="Hauser L."/>
            <person name="Kyrpides N."/>
            <person name="Ovchinnikova G."/>
            <person name="Martinez-Romero E."/>
            <person name="Hernandez M.A.R."/>
            <person name="Tiedje J.M."/>
            <person name="Woyke T."/>
        </authorList>
    </citation>
    <scope>NUCLEOTIDE SEQUENCE [LARGE SCALE GENOMIC DNA]</scope>
    <source>
        <strain evidence="5">CCGE1002</strain>
        <plasmid evidence="5">pBC201</plasmid>
    </source>
</reference>
<evidence type="ECO:0000313" key="5">
    <source>
        <dbReference type="Proteomes" id="UP000002190"/>
    </source>
</evidence>
<dbReference type="SUPFAM" id="SSF52172">
    <property type="entry name" value="CheY-like"/>
    <property type="match status" value="1"/>
</dbReference>
<dbReference type="Proteomes" id="UP000002190">
    <property type="component" value="Plasmid pBC201"/>
</dbReference>
<dbReference type="PANTHER" id="PTHR43280:SF2">
    <property type="entry name" value="HTH-TYPE TRANSCRIPTIONAL REGULATOR EXSA"/>
    <property type="match status" value="1"/>
</dbReference>
<dbReference type="InterPro" id="IPR009057">
    <property type="entry name" value="Homeodomain-like_sf"/>
</dbReference>
<dbReference type="InterPro" id="IPR018060">
    <property type="entry name" value="HTH_AraC"/>
</dbReference>
<dbReference type="PANTHER" id="PTHR43280">
    <property type="entry name" value="ARAC-FAMILY TRANSCRIPTIONAL REGULATOR"/>
    <property type="match status" value="1"/>
</dbReference>
<keyword evidence="1" id="KW-0805">Transcription regulation</keyword>
<gene>
    <name evidence="4" type="ordered locus">BC1002_7108</name>
</gene>
<keyword evidence="4" id="KW-0614">Plasmid</keyword>
<evidence type="ECO:0000313" key="4">
    <source>
        <dbReference type="EMBL" id="ADG20858.1"/>
    </source>
</evidence>
<dbReference type="AlphaFoldDB" id="D5WNH9"/>
<dbReference type="PROSITE" id="PS01124">
    <property type="entry name" value="HTH_ARAC_FAMILY_2"/>
    <property type="match status" value="1"/>
</dbReference>
<accession>D5WNH9</accession>
<evidence type="ECO:0000256" key="1">
    <source>
        <dbReference type="ARBA" id="ARBA00023015"/>
    </source>
</evidence>
<sequence>MSDIPTLDVACHACEFLWVDLMHDPNASILNAVRDTYEVCRVRELNHVSSAIRLRAPAFVCFEVDDPDTRVFDSLMRVRNDHPELPVLVITDRNSMVVAKWAVRLRVWDLLVKPLGQEELSETICSIASKTTERDTAIGSGGALSASSSSCDVQRCNTPGHLKRTSAAISHLKANFACRISLETVAAACRLSPSQFCRVFRKEHDVSFGQYLLCFRMDRARTLLENEKILVKEVAYAVGFTDLSYFTRSFKRHFAVCPTAYQAGARHASE</sequence>